<feature type="region of interest" description="Disordered" evidence="1">
    <location>
        <begin position="76"/>
        <end position="128"/>
    </location>
</feature>
<sequence length="156" mass="16701">MWMRRRLGFSTVSTMSLLLTSPTWIRPTSTANFIWIFLIGTGGLITPAGRTMEPAEDTILSPVAPEPAPAVTCCWTEEPGGGGGGGWESRSVSASEEVDPGGAETGFSLDISPWKQGGEERSPLSLTPGLQARASACYTKNIHCAEEEEKTKGERR</sequence>
<evidence type="ECO:0000313" key="2">
    <source>
        <dbReference type="EMBL" id="TNN54097.1"/>
    </source>
</evidence>
<accession>A0A4Z2GKN9</accession>
<name>A0A4Z2GKN9_9TELE</name>
<reference evidence="2 3" key="1">
    <citation type="submission" date="2019-03" db="EMBL/GenBank/DDBJ databases">
        <title>First draft genome of Liparis tanakae, snailfish: a comprehensive survey of snailfish specific genes.</title>
        <authorList>
            <person name="Kim W."/>
            <person name="Song I."/>
            <person name="Jeong J.-H."/>
            <person name="Kim D."/>
            <person name="Kim S."/>
            <person name="Ryu S."/>
            <person name="Song J.Y."/>
            <person name="Lee S.K."/>
        </authorList>
    </citation>
    <scope>NUCLEOTIDE SEQUENCE [LARGE SCALE GENOMIC DNA]</scope>
    <source>
        <tissue evidence="2">Muscle</tissue>
    </source>
</reference>
<dbReference type="AlphaFoldDB" id="A0A4Z2GKN9"/>
<comment type="caution">
    <text evidence="2">The sequence shown here is derived from an EMBL/GenBank/DDBJ whole genome shotgun (WGS) entry which is preliminary data.</text>
</comment>
<dbReference type="EMBL" id="SRLO01000496">
    <property type="protein sequence ID" value="TNN54097.1"/>
    <property type="molecule type" value="Genomic_DNA"/>
</dbReference>
<proteinExistence type="predicted"/>
<keyword evidence="3" id="KW-1185">Reference proteome</keyword>
<organism evidence="2 3">
    <name type="scientific">Liparis tanakae</name>
    <name type="common">Tanaka's snailfish</name>
    <dbReference type="NCBI Taxonomy" id="230148"/>
    <lineage>
        <taxon>Eukaryota</taxon>
        <taxon>Metazoa</taxon>
        <taxon>Chordata</taxon>
        <taxon>Craniata</taxon>
        <taxon>Vertebrata</taxon>
        <taxon>Euteleostomi</taxon>
        <taxon>Actinopterygii</taxon>
        <taxon>Neopterygii</taxon>
        <taxon>Teleostei</taxon>
        <taxon>Neoteleostei</taxon>
        <taxon>Acanthomorphata</taxon>
        <taxon>Eupercaria</taxon>
        <taxon>Perciformes</taxon>
        <taxon>Cottioidei</taxon>
        <taxon>Cottales</taxon>
        <taxon>Liparidae</taxon>
        <taxon>Liparis</taxon>
    </lineage>
</organism>
<dbReference type="Proteomes" id="UP000314294">
    <property type="component" value="Unassembled WGS sequence"/>
</dbReference>
<protein>
    <submittedName>
        <fullName evidence="2">Uncharacterized protein</fullName>
    </submittedName>
</protein>
<evidence type="ECO:0000256" key="1">
    <source>
        <dbReference type="SAM" id="MobiDB-lite"/>
    </source>
</evidence>
<evidence type="ECO:0000313" key="3">
    <source>
        <dbReference type="Proteomes" id="UP000314294"/>
    </source>
</evidence>
<gene>
    <name evidence="2" type="ORF">EYF80_035718</name>
</gene>